<keyword evidence="3" id="KW-1185">Reference proteome</keyword>
<evidence type="ECO:0000256" key="1">
    <source>
        <dbReference type="SAM" id="Phobius"/>
    </source>
</evidence>
<reference evidence="4" key="1">
    <citation type="submission" date="2016-06" db="UniProtKB">
        <authorList>
            <consortium name="WormBaseParasite"/>
        </authorList>
    </citation>
    <scope>IDENTIFICATION</scope>
</reference>
<feature type="transmembrane region" description="Helical" evidence="1">
    <location>
        <begin position="21"/>
        <end position="38"/>
    </location>
</feature>
<protein>
    <submittedName>
        <fullName evidence="2 4">Uncharacterized protein</fullName>
    </submittedName>
</protein>
<evidence type="ECO:0000313" key="3">
    <source>
        <dbReference type="Proteomes" id="UP000267606"/>
    </source>
</evidence>
<reference evidence="2 3" key="2">
    <citation type="submission" date="2018-11" db="EMBL/GenBank/DDBJ databases">
        <authorList>
            <consortium name="Pathogen Informatics"/>
        </authorList>
    </citation>
    <scope>NUCLEOTIDE SEQUENCE [LARGE SCALE GENOMIC DNA]</scope>
</reference>
<dbReference type="WBParaSite" id="OFLC_0000502201-mRNA-1">
    <property type="protein sequence ID" value="OFLC_0000502201-mRNA-1"/>
    <property type="gene ID" value="OFLC_0000502201"/>
</dbReference>
<dbReference type="AlphaFoldDB" id="A0A183HC11"/>
<proteinExistence type="predicted"/>
<keyword evidence="1" id="KW-0472">Membrane</keyword>
<keyword evidence="1" id="KW-1133">Transmembrane helix</keyword>
<sequence>MRVLENNERFYVMSTQKKVPFAWYVPYFFFFFNFYFLSL</sequence>
<keyword evidence="1" id="KW-0812">Transmembrane</keyword>
<evidence type="ECO:0000313" key="2">
    <source>
        <dbReference type="EMBL" id="VDO41799.1"/>
    </source>
</evidence>
<gene>
    <name evidence="2" type="ORF">OFLC_LOCUS5024</name>
</gene>
<name>A0A183HC11_9BILA</name>
<evidence type="ECO:0000313" key="4">
    <source>
        <dbReference type="WBParaSite" id="OFLC_0000502201-mRNA-1"/>
    </source>
</evidence>
<dbReference type="Proteomes" id="UP000267606">
    <property type="component" value="Unassembled WGS sequence"/>
</dbReference>
<accession>A0A183HC11</accession>
<organism evidence="4">
    <name type="scientific">Onchocerca flexuosa</name>
    <dbReference type="NCBI Taxonomy" id="387005"/>
    <lineage>
        <taxon>Eukaryota</taxon>
        <taxon>Metazoa</taxon>
        <taxon>Ecdysozoa</taxon>
        <taxon>Nematoda</taxon>
        <taxon>Chromadorea</taxon>
        <taxon>Rhabditida</taxon>
        <taxon>Spirurina</taxon>
        <taxon>Spiruromorpha</taxon>
        <taxon>Filarioidea</taxon>
        <taxon>Onchocercidae</taxon>
        <taxon>Onchocerca</taxon>
    </lineage>
</organism>
<dbReference type="EMBL" id="UZAJ01004115">
    <property type="protein sequence ID" value="VDO41799.1"/>
    <property type="molecule type" value="Genomic_DNA"/>
</dbReference>